<evidence type="ECO:0000256" key="2">
    <source>
        <dbReference type="ARBA" id="ARBA00022840"/>
    </source>
</evidence>
<evidence type="ECO:0000256" key="3">
    <source>
        <dbReference type="SAM" id="Phobius"/>
    </source>
</evidence>
<reference evidence="4" key="2">
    <citation type="submission" date="2025-08" db="UniProtKB">
        <authorList>
            <consortium name="Ensembl"/>
        </authorList>
    </citation>
    <scope>IDENTIFICATION</scope>
</reference>
<dbReference type="PANTHER" id="PTHR10695:SF46">
    <property type="entry name" value="BIFUNCTIONAL COENZYME A SYNTHASE-RELATED"/>
    <property type="match status" value="1"/>
</dbReference>
<dbReference type="GeneTree" id="ENSGT00550000075038"/>
<organism evidence="4 5">
    <name type="scientific">Hucho hucho</name>
    <name type="common">huchen</name>
    <dbReference type="NCBI Taxonomy" id="62062"/>
    <lineage>
        <taxon>Eukaryota</taxon>
        <taxon>Metazoa</taxon>
        <taxon>Chordata</taxon>
        <taxon>Craniata</taxon>
        <taxon>Vertebrata</taxon>
        <taxon>Euteleostomi</taxon>
        <taxon>Actinopterygii</taxon>
        <taxon>Neopterygii</taxon>
        <taxon>Teleostei</taxon>
        <taxon>Protacanthopterygii</taxon>
        <taxon>Salmoniformes</taxon>
        <taxon>Salmonidae</taxon>
        <taxon>Salmoninae</taxon>
        <taxon>Hucho</taxon>
    </lineage>
</organism>
<dbReference type="Gene3D" id="3.40.50.300">
    <property type="entry name" value="P-loop containing nucleotide triphosphate hydrolases"/>
    <property type="match status" value="1"/>
</dbReference>
<keyword evidence="3" id="KW-0472">Membrane</keyword>
<evidence type="ECO:0000313" key="4">
    <source>
        <dbReference type="Ensembl" id="ENSHHUP00000030855.1"/>
    </source>
</evidence>
<dbReference type="GO" id="GO:0004140">
    <property type="term" value="F:dephospho-CoA kinase activity"/>
    <property type="evidence" value="ECO:0007669"/>
    <property type="project" value="InterPro"/>
</dbReference>
<reference evidence="5" key="1">
    <citation type="submission" date="2018-06" db="EMBL/GenBank/DDBJ databases">
        <title>Genome assembly of Danube salmon.</title>
        <authorList>
            <person name="Macqueen D.J."/>
            <person name="Gundappa M.K."/>
        </authorList>
    </citation>
    <scope>NUCLEOTIDE SEQUENCE [LARGE SCALE GENOMIC DNA]</scope>
</reference>
<sequence>MSNDLFKNAIALTGGISTGKSTVCNLFKLHGFLTIDADVIAHKLLDENSNKIATMFGEQYVENGKVLRKELGKIIFSNEQNKLKLEALLHPLIKNQIIKESKIFEEQNKPYFVDIPLFFEKMHYPISKSLVIYTPKDLQIQRLMKRDNIDESEAKLKISNQMNIEEKKKLADMVIDNSKNLKHLQEEFHQVMLILNGYFIIVTVVTRLCVEMRQEQFLTMLLQIT</sequence>
<dbReference type="NCBIfam" id="TIGR00152">
    <property type="entry name" value="dephospho-CoA kinase"/>
    <property type="match status" value="1"/>
</dbReference>
<dbReference type="InterPro" id="IPR027417">
    <property type="entry name" value="P-loop_NTPase"/>
</dbReference>
<dbReference type="Proteomes" id="UP000314982">
    <property type="component" value="Unassembled WGS sequence"/>
</dbReference>
<dbReference type="SUPFAM" id="SSF52540">
    <property type="entry name" value="P-loop containing nucleoside triphosphate hydrolases"/>
    <property type="match status" value="1"/>
</dbReference>
<name>A0A4W5M0T2_9TELE</name>
<reference evidence="4" key="3">
    <citation type="submission" date="2025-09" db="UniProtKB">
        <authorList>
            <consortium name="Ensembl"/>
        </authorList>
    </citation>
    <scope>IDENTIFICATION</scope>
</reference>
<proteinExistence type="inferred from homology"/>
<keyword evidence="3" id="KW-0812">Transmembrane</keyword>
<dbReference type="Pfam" id="PF01121">
    <property type="entry name" value="CoaE"/>
    <property type="match status" value="1"/>
</dbReference>
<dbReference type="Ensembl" id="ENSHHUT00000032135.1">
    <property type="protein sequence ID" value="ENSHHUP00000030855.1"/>
    <property type="gene ID" value="ENSHHUG00000019629.1"/>
</dbReference>
<dbReference type="GO" id="GO:0005524">
    <property type="term" value="F:ATP binding"/>
    <property type="evidence" value="ECO:0007669"/>
    <property type="project" value="UniProtKB-KW"/>
</dbReference>
<evidence type="ECO:0008006" key="6">
    <source>
        <dbReference type="Google" id="ProtNLM"/>
    </source>
</evidence>
<evidence type="ECO:0000313" key="5">
    <source>
        <dbReference type="Proteomes" id="UP000314982"/>
    </source>
</evidence>
<dbReference type="CDD" id="cd02022">
    <property type="entry name" value="DPCK"/>
    <property type="match status" value="1"/>
</dbReference>
<dbReference type="AlphaFoldDB" id="A0A4W5M0T2"/>
<dbReference type="HAMAP" id="MF_00376">
    <property type="entry name" value="Dephospho_CoA_kinase"/>
    <property type="match status" value="1"/>
</dbReference>
<dbReference type="InterPro" id="IPR001977">
    <property type="entry name" value="Depp_CoAkinase"/>
</dbReference>
<protein>
    <recommendedName>
        <fullName evidence="6">Dephospho-CoA kinase domain containing</fullName>
    </recommendedName>
</protein>
<dbReference type="PANTHER" id="PTHR10695">
    <property type="entry name" value="DEPHOSPHO-COA KINASE-RELATED"/>
    <property type="match status" value="1"/>
</dbReference>
<keyword evidence="2" id="KW-0067">ATP-binding</keyword>
<evidence type="ECO:0000256" key="1">
    <source>
        <dbReference type="ARBA" id="ARBA00022741"/>
    </source>
</evidence>
<keyword evidence="3" id="KW-1133">Transmembrane helix</keyword>
<dbReference type="GO" id="GO:0015937">
    <property type="term" value="P:coenzyme A biosynthetic process"/>
    <property type="evidence" value="ECO:0007669"/>
    <property type="project" value="InterPro"/>
</dbReference>
<feature type="transmembrane region" description="Helical" evidence="3">
    <location>
        <begin position="188"/>
        <end position="210"/>
    </location>
</feature>
<dbReference type="STRING" id="62062.ENSHHUP00000030855"/>
<dbReference type="PROSITE" id="PS51219">
    <property type="entry name" value="DPCK"/>
    <property type="match status" value="1"/>
</dbReference>
<keyword evidence="1" id="KW-0547">Nucleotide-binding</keyword>
<keyword evidence="5" id="KW-1185">Reference proteome</keyword>
<accession>A0A4W5M0T2</accession>